<name>A0A494XR91_9BACL</name>
<accession>A0A494XR91</accession>
<evidence type="ECO:0000259" key="1">
    <source>
        <dbReference type="Pfam" id="PF12867"/>
    </source>
</evidence>
<dbReference type="RefSeq" id="WP_120977894.1">
    <property type="nucleotide sequence ID" value="NZ_RBZM01000006.1"/>
</dbReference>
<evidence type="ECO:0000313" key="3">
    <source>
        <dbReference type="Proteomes" id="UP000282076"/>
    </source>
</evidence>
<feature type="domain" description="DinB-like" evidence="1">
    <location>
        <begin position="14"/>
        <end position="143"/>
    </location>
</feature>
<dbReference type="InterPro" id="IPR034660">
    <property type="entry name" value="DinB/YfiT-like"/>
</dbReference>
<gene>
    <name evidence="2" type="ORF">D7Z26_15595</name>
</gene>
<dbReference type="SUPFAM" id="SSF109854">
    <property type="entry name" value="DinB/YfiT-like putative metalloenzymes"/>
    <property type="match status" value="1"/>
</dbReference>
<keyword evidence="3" id="KW-1185">Reference proteome</keyword>
<sequence>MNEEQVFEQFRMWRSWTIDLVESLDEALLDDIPTGFSNNIRWNIGHILVGWDHAVFTNIQKDRQLSLQYHTMFPRGSMPSLWVETPPSLIELRNSLSKQQDDIVDATRGQLDRRLVEPFLHMNTIGEIMLFQLSHEALHAGVITGIRRCLV</sequence>
<dbReference type="AlphaFoldDB" id="A0A494XR91"/>
<dbReference type="OrthoDB" id="4295522at2"/>
<protein>
    <submittedName>
        <fullName evidence="2">DinB family protein</fullName>
    </submittedName>
</protein>
<dbReference type="Pfam" id="PF12867">
    <property type="entry name" value="DinB_2"/>
    <property type="match status" value="1"/>
</dbReference>
<dbReference type="InterPro" id="IPR024775">
    <property type="entry name" value="DinB-like"/>
</dbReference>
<dbReference type="Gene3D" id="1.20.120.450">
    <property type="entry name" value="dinb family like domain"/>
    <property type="match status" value="1"/>
</dbReference>
<proteinExistence type="predicted"/>
<reference evidence="2 3" key="1">
    <citation type="submission" date="2018-10" db="EMBL/GenBank/DDBJ databases">
        <title>Cohnella sp. M2MS4P-1, whole genome shotgun sequence.</title>
        <authorList>
            <person name="Tuo L."/>
        </authorList>
    </citation>
    <scope>NUCLEOTIDE SEQUENCE [LARGE SCALE GENOMIC DNA]</scope>
    <source>
        <strain evidence="2 3">M2MS4P-1</strain>
    </source>
</reference>
<dbReference type="Proteomes" id="UP000282076">
    <property type="component" value="Unassembled WGS sequence"/>
</dbReference>
<organism evidence="2 3">
    <name type="scientific">Cohnella endophytica</name>
    <dbReference type="NCBI Taxonomy" id="2419778"/>
    <lineage>
        <taxon>Bacteria</taxon>
        <taxon>Bacillati</taxon>
        <taxon>Bacillota</taxon>
        <taxon>Bacilli</taxon>
        <taxon>Bacillales</taxon>
        <taxon>Paenibacillaceae</taxon>
        <taxon>Cohnella</taxon>
    </lineage>
</organism>
<evidence type="ECO:0000313" key="2">
    <source>
        <dbReference type="EMBL" id="RKP53150.1"/>
    </source>
</evidence>
<dbReference type="EMBL" id="RBZM01000006">
    <property type="protein sequence ID" value="RKP53150.1"/>
    <property type="molecule type" value="Genomic_DNA"/>
</dbReference>
<comment type="caution">
    <text evidence="2">The sequence shown here is derived from an EMBL/GenBank/DDBJ whole genome shotgun (WGS) entry which is preliminary data.</text>
</comment>